<dbReference type="EMBL" id="JAVRRD010000010">
    <property type="protein sequence ID" value="KAK5054613.1"/>
    <property type="molecule type" value="Genomic_DNA"/>
</dbReference>
<name>A0AAV9NFA5_9EURO</name>
<feature type="repeat" description="Solcar" evidence="9">
    <location>
        <begin position="100"/>
        <end position="184"/>
    </location>
</feature>
<keyword evidence="7" id="KW-1133">Transmembrane helix</keyword>
<feature type="repeat" description="Solcar" evidence="9">
    <location>
        <begin position="4"/>
        <end position="86"/>
    </location>
</feature>
<dbReference type="InterPro" id="IPR018108">
    <property type="entry name" value="MCP_transmembrane"/>
</dbReference>
<evidence type="ECO:0008006" key="13">
    <source>
        <dbReference type="Google" id="ProtNLM"/>
    </source>
</evidence>
<dbReference type="Proteomes" id="UP001358417">
    <property type="component" value="Unassembled WGS sequence"/>
</dbReference>
<evidence type="ECO:0000256" key="4">
    <source>
        <dbReference type="ARBA" id="ARBA00022692"/>
    </source>
</evidence>
<keyword evidence="4 9" id="KW-0812">Transmembrane</keyword>
<comment type="caution">
    <text evidence="11">The sequence shown here is derived from an EMBL/GenBank/DDBJ whole genome shotgun (WGS) entry which is preliminary data.</text>
</comment>
<organism evidence="11 12">
    <name type="scientific">Exophiala bonariae</name>
    <dbReference type="NCBI Taxonomy" id="1690606"/>
    <lineage>
        <taxon>Eukaryota</taxon>
        <taxon>Fungi</taxon>
        <taxon>Dikarya</taxon>
        <taxon>Ascomycota</taxon>
        <taxon>Pezizomycotina</taxon>
        <taxon>Eurotiomycetes</taxon>
        <taxon>Chaetothyriomycetidae</taxon>
        <taxon>Chaetothyriales</taxon>
        <taxon>Herpotrichiellaceae</taxon>
        <taxon>Exophiala</taxon>
    </lineage>
</organism>
<keyword evidence="3 10" id="KW-0813">Transport</keyword>
<evidence type="ECO:0000313" key="12">
    <source>
        <dbReference type="Proteomes" id="UP001358417"/>
    </source>
</evidence>
<sequence length="356" mass="38437">MSSNTNTDIWLAGAFAAFTVDLLVYPLDTLKTRLQSEDYQKLYKNVDGTSKRTLFRGLYQGVGSIILITIPSSGAFFTTYEALKSGINAAVPPNSTLYLPQPAVHAAASAGAELVSCAILTPAEVLKQNAQMLSSGKRGSTSLQVLRQFRSNPARLWRGYTALAARNLPFTGLQFPIFEYLKERFMKSRKAKKGGDPVDGIAERAWITAVSAGIAGSGSAWITTPIDVVKTRIMLAAGSGDDPVPSRPDAKSKATTLLYQGAQGARKSGFTVAREIIGKEGIRGLFRGALLRAGWTALGSGLYLGCYEGGRFYLEGRRESINEGDHVMERDWSKVKVGVGGSRSHDTVKKSAWQED</sequence>
<dbReference type="SUPFAM" id="SSF103506">
    <property type="entry name" value="Mitochondrial carrier"/>
    <property type="match status" value="1"/>
</dbReference>
<evidence type="ECO:0000256" key="8">
    <source>
        <dbReference type="ARBA" id="ARBA00023136"/>
    </source>
</evidence>
<dbReference type="Gene3D" id="1.50.40.10">
    <property type="entry name" value="Mitochondrial carrier domain"/>
    <property type="match status" value="2"/>
</dbReference>
<keyword evidence="5" id="KW-0677">Repeat</keyword>
<evidence type="ECO:0000256" key="3">
    <source>
        <dbReference type="ARBA" id="ARBA00022448"/>
    </source>
</evidence>
<evidence type="ECO:0000256" key="1">
    <source>
        <dbReference type="ARBA" id="ARBA00004141"/>
    </source>
</evidence>
<protein>
    <recommendedName>
        <fullName evidence="13">Mitochondrial thiamine pyrophosphate carrier 1</fullName>
    </recommendedName>
</protein>
<evidence type="ECO:0000256" key="6">
    <source>
        <dbReference type="ARBA" id="ARBA00022792"/>
    </source>
</evidence>
<reference evidence="11 12" key="1">
    <citation type="submission" date="2023-08" db="EMBL/GenBank/DDBJ databases">
        <title>Black Yeasts Isolated from many extreme environments.</title>
        <authorList>
            <person name="Coleine C."/>
            <person name="Stajich J.E."/>
            <person name="Selbmann L."/>
        </authorList>
    </citation>
    <scope>NUCLEOTIDE SEQUENCE [LARGE SCALE GENOMIC DNA]</scope>
    <source>
        <strain evidence="11 12">CCFEE 5792</strain>
    </source>
</reference>
<evidence type="ECO:0000256" key="2">
    <source>
        <dbReference type="ARBA" id="ARBA00006375"/>
    </source>
</evidence>
<evidence type="ECO:0000256" key="9">
    <source>
        <dbReference type="PROSITE-ProRule" id="PRU00282"/>
    </source>
</evidence>
<keyword evidence="8 9" id="KW-0472">Membrane</keyword>
<comment type="subcellular location">
    <subcellularLocation>
        <location evidence="1">Membrane</location>
        <topology evidence="1">Multi-pass membrane protein</topology>
    </subcellularLocation>
</comment>
<proteinExistence type="inferred from homology"/>
<comment type="similarity">
    <text evidence="2 10">Belongs to the mitochondrial carrier (TC 2.A.29) family.</text>
</comment>
<keyword evidence="6" id="KW-0999">Mitochondrion inner membrane</keyword>
<dbReference type="GeneID" id="89969724"/>
<dbReference type="InterPro" id="IPR023395">
    <property type="entry name" value="MCP_dom_sf"/>
</dbReference>
<evidence type="ECO:0000256" key="10">
    <source>
        <dbReference type="RuleBase" id="RU000488"/>
    </source>
</evidence>
<gene>
    <name evidence="11" type="ORF">LTR84_001504</name>
</gene>
<dbReference type="Pfam" id="PF00153">
    <property type="entry name" value="Mito_carr"/>
    <property type="match status" value="3"/>
</dbReference>
<evidence type="ECO:0000256" key="7">
    <source>
        <dbReference type="ARBA" id="ARBA00022989"/>
    </source>
</evidence>
<dbReference type="RefSeq" id="XP_064707386.1">
    <property type="nucleotide sequence ID" value="XM_064845128.1"/>
</dbReference>
<keyword evidence="6" id="KW-0496">Mitochondrion</keyword>
<dbReference type="AlphaFoldDB" id="A0AAV9NFA5"/>
<evidence type="ECO:0000313" key="11">
    <source>
        <dbReference type="EMBL" id="KAK5054613.1"/>
    </source>
</evidence>
<keyword evidence="12" id="KW-1185">Reference proteome</keyword>
<accession>A0AAV9NFA5</accession>
<dbReference type="GO" id="GO:0016020">
    <property type="term" value="C:membrane"/>
    <property type="evidence" value="ECO:0007669"/>
    <property type="project" value="UniProtKB-SubCell"/>
</dbReference>
<evidence type="ECO:0000256" key="5">
    <source>
        <dbReference type="ARBA" id="ARBA00022737"/>
    </source>
</evidence>
<dbReference type="PANTHER" id="PTHR45667">
    <property type="entry name" value="S-ADENOSYLMETHIONINE MITOCHONDRIAL CARRIER PROTEIN"/>
    <property type="match status" value="1"/>
</dbReference>
<feature type="repeat" description="Solcar" evidence="9">
    <location>
        <begin position="203"/>
        <end position="313"/>
    </location>
</feature>
<dbReference type="PROSITE" id="PS50920">
    <property type="entry name" value="SOLCAR"/>
    <property type="match status" value="3"/>
</dbReference>